<comment type="similarity">
    <text evidence="6">Belongs to the peptidase M3 family.</text>
</comment>
<dbReference type="EMBL" id="JASBNA010000015">
    <property type="protein sequence ID" value="KAK7686873.1"/>
    <property type="molecule type" value="Genomic_DNA"/>
</dbReference>
<keyword evidence="9" id="KW-1185">Reference proteome</keyword>
<dbReference type="InterPro" id="IPR001567">
    <property type="entry name" value="Pept_M3A_M3B_dom"/>
</dbReference>
<organism evidence="8 9">
    <name type="scientific">Cerrena zonata</name>
    <dbReference type="NCBI Taxonomy" id="2478898"/>
    <lineage>
        <taxon>Eukaryota</taxon>
        <taxon>Fungi</taxon>
        <taxon>Dikarya</taxon>
        <taxon>Basidiomycota</taxon>
        <taxon>Agaricomycotina</taxon>
        <taxon>Agaricomycetes</taxon>
        <taxon>Polyporales</taxon>
        <taxon>Cerrenaceae</taxon>
        <taxon>Cerrena</taxon>
    </lineage>
</organism>
<dbReference type="GO" id="GO:0046872">
    <property type="term" value="F:metal ion binding"/>
    <property type="evidence" value="ECO:0007669"/>
    <property type="project" value="UniProtKB-UniRule"/>
</dbReference>
<dbReference type="InterPro" id="IPR024077">
    <property type="entry name" value="Neurolysin/TOP_dom2"/>
</dbReference>
<evidence type="ECO:0000256" key="1">
    <source>
        <dbReference type="ARBA" id="ARBA00022670"/>
    </source>
</evidence>
<sequence length="116" mass="13189">MAMLDQVLHGEQVVDFLNHQLFDKFDSTSVYHQVEKNLQVFADQWSTWHDRAIADKVWSTLFATDPWCQNAGLKYKESILKWGGTKDPWDCLADALNDPSISKGDSNAMITIGENV</sequence>
<keyword evidence="5 6" id="KW-0482">Metalloprotease</keyword>
<dbReference type="Pfam" id="PF01432">
    <property type="entry name" value="Peptidase_M3"/>
    <property type="match status" value="1"/>
</dbReference>
<dbReference type="AlphaFoldDB" id="A0AAW0FZD9"/>
<evidence type="ECO:0000256" key="6">
    <source>
        <dbReference type="RuleBase" id="RU003435"/>
    </source>
</evidence>
<dbReference type="Proteomes" id="UP001385951">
    <property type="component" value="Unassembled WGS sequence"/>
</dbReference>
<comment type="cofactor">
    <cofactor evidence="6">
        <name>Zn(2+)</name>
        <dbReference type="ChEBI" id="CHEBI:29105"/>
    </cofactor>
    <text evidence="6">Binds 1 zinc ion.</text>
</comment>
<dbReference type="SUPFAM" id="SSF55486">
    <property type="entry name" value="Metalloproteases ('zincins'), catalytic domain"/>
    <property type="match status" value="1"/>
</dbReference>
<keyword evidence="3 6" id="KW-0378">Hydrolase</keyword>
<evidence type="ECO:0000256" key="3">
    <source>
        <dbReference type="ARBA" id="ARBA00022801"/>
    </source>
</evidence>
<evidence type="ECO:0000256" key="4">
    <source>
        <dbReference type="ARBA" id="ARBA00022833"/>
    </source>
</evidence>
<evidence type="ECO:0000313" key="8">
    <source>
        <dbReference type="EMBL" id="KAK7686873.1"/>
    </source>
</evidence>
<feature type="domain" description="Peptidase M3A/M3B catalytic" evidence="7">
    <location>
        <begin position="43"/>
        <end position="104"/>
    </location>
</feature>
<dbReference type="Gene3D" id="1.10.1370.10">
    <property type="entry name" value="Neurolysin, domain 3"/>
    <property type="match status" value="1"/>
</dbReference>
<evidence type="ECO:0000259" key="7">
    <source>
        <dbReference type="Pfam" id="PF01432"/>
    </source>
</evidence>
<keyword evidence="1 6" id="KW-0645">Protease</keyword>
<gene>
    <name evidence="8" type="ORF">QCA50_009949</name>
</gene>
<protein>
    <recommendedName>
        <fullName evidence="7">Peptidase M3A/M3B catalytic domain-containing protein</fullName>
    </recommendedName>
</protein>
<reference evidence="8 9" key="1">
    <citation type="submission" date="2022-09" db="EMBL/GenBank/DDBJ databases">
        <authorList>
            <person name="Palmer J.M."/>
        </authorList>
    </citation>
    <scope>NUCLEOTIDE SEQUENCE [LARGE SCALE GENOMIC DNA]</scope>
    <source>
        <strain evidence="8 9">DSM 7382</strain>
    </source>
</reference>
<evidence type="ECO:0000256" key="5">
    <source>
        <dbReference type="ARBA" id="ARBA00023049"/>
    </source>
</evidence>
<dbReference type="GO" id="GO:0006508">
    <property type="term" value="P:proteolysis"/>
    <property type="evidence" value="ECO:0007669"/>
    <property type="project" value="UniProtKB-KW"/>
</dbReference>
<proteinExistence type="inferred from homology"/>
<evidence type="ECO:0000256" key="2">
    <source>
        <dbReference type="ARBA" id="ARBA00022723"/>
    </source>
</evidence>
<keyword evidence="2 6" id="KW-0479">Metal-binding</keyword>
<name>A0AAW0FZD9_9APHY</name>
<accession>A0AAW0FZD9</accession>
<comment type="caution">
    <text evidence="8">The sequence shown here is derived from an EMBL/GenBank/DDBJ whole genome shotgun (WGS) entry which is preliminary data.</text>
</comment>
<dbReference type="GO" id="GO:0004222">
    <property type="term" value="F:metalloendopeptidase activity"/>
    <property type="evidence" value="ECO:0007669"/>
    <property type="project" value="InterPro"/>
</dbReference>
<keyword evidence="4 6" id="KW-0862">Zinc</keyword>
<evidence type="ECO:0000313" key="9">
    <source>
        <dbReference type="Proteomes" id="UP001385951"/>
    </source>
</evidence>